<name>A0A4R7ZRH3_9FIRM</name>
<organism evidence="4 5">
    <name type="scientific">Breznakia blatticola</name>
    <dbReference type="NCBI Taxonomy" id="1754012"/>
    <lineage>
        <taxon>Bacteria</taxon>
        <taxon>Bacillati</taxon>
        <taxon>Bacillota</taxon>
        <taxon>Erysipelotrichia</taxon>
        <taxon>Erysipelotrichales</taxon>
        <taxon>Erysipelotrichaceae</taxon>
        <taxon>Breznakia</taxon>
    </lineage>
</organism>
<proteinExistence type="inferred from homology"/>
<comment type="similarity">
    <text evidence="1 2">Belongs to the Dps family.</text>
</comment>
<evidence type="ECO:0000259" key="3">
    <source>
        <dbReference type="Pfam" id="PF00210"/>
    </source>
</evidence>
<dbReference type="GO" id="GO:0008199">
    <property type="term" value="F:ferric iron binding"/>
    <property type="evidence" value="ECO:0007669"/>
    <property type="project" value="InterPro"/>
</dbReference>
<dbReference type="PIRSF" id="PIRSF005900">
    <property type="entry name" value="Dps"/>
    <property type="match status" value="1"/>
</dbReference>
<gene>
    <name evidence="4" type="ORF">EDD63_11229</name>
</gene>
<dbReference type="EMBL" id="SODD01000012">
    <property type="protein sequence ID" value="TDW20563.1"/>
    <property type="molecule type" value="Genomic_DNA"/>
</dbReference>
<evidence type="ECO:0000256" key="2">
    <source>
        <dbReference type="RuleBase" id="RU003875"/>
    </source>
</evidence>
<dbReference type="InterPro" id="IPR002177">
    <property type="entry name" value="DPS_DNA-bd"/>
</dbReference>
<keyword evidence="5" id="KW-1185">Reference proteome</keyword>
<comment type="caution">
    <text evidence="4">The sequence shown here is derived from an EMBL/GenBank/DDBJ whole genome shotgun (WGS) entry which is preliminary data.</text>
</comment>
<dbReference type="Proteomes" id="UP000294743">
    <property type="component" value="Unassembled WGS sequence"/>
</dbReference>
<dbReference type="CDD" id="cd01043">
    <property type="entry name" value="DPS"/>
    <property type="match status" value="1"/>
</dbReference>
<dbReference type="RefSeq" id="WP_134169106.1">
    <property type="nucleotide sequence ID" value="NZ_SODD01000012.1"/>
</dbReference>
<feature type="domain" description="Ferritin/DPS" evidence="3">
    <location>
        <begin position="4"/>
        <end position="140"/>
    </location>
</feature>
<evidence type="ECO:0000256" key="1">
    <source>
        <dbReference type="ARBA" id="ARBA00009497"/>
    </source>
</evidence>
<dbReference type="AlphaFoldDB" id="A0A4R7ZRH3"/>
<dbReference type="InterPro" id="IPR008331">
    <property type="entry name" value="Ferritin_DPS_dom"/>
</dbReference>
<dbReference type="OrthoDB" id="9797023at2"/>
<keyword evidence="4" id="KW-0238">DNA-binding</keyword>
<dbReference type="SUPFAM" id="SSF47240">
    <property type="entry name" value="Ferritin-like"/>
    <property type="match status" value="1"/>
</dbReference>
<dbReference type="PANTHER" id="PTHR42932">
    <property type="entry name" value="GENERAL STRESS PROTEIN 20U"/>
    <property type="match status" value="1"/>
</dbReference>
<dbReference type="Gene3D" id="1.20.1260.10">
    <property type="match status" value="1"/>
</dbReference>
<dbReference type="PRINTS" id="PR01346">
    <property type="entry name" value="HELNAPAPROT"/>
</dbReference>
<dbReference type="PANTHER" id="PTHR42932:SF1">
    <property type="entry name" value="GENERAL STRESS PROTEIN 20U"/>
    <property type="match status" value="1"/>
</dbReference>
<dbReference type="Pfam" id="PF00210">
    <property type="entry name" value="Ferritin"/>
    <property type="match status" value="1"/>
</dbReference>
<sequence>METKLNKLLTDLVVEYHKLQNFHWYVKGSDFFTAHVKLEEYYDFINEAIDEVGELILMVSEKPLASLKDYLAVTAIEEANMDHKDSKSIWKEVLKDFEIILSEVREVKESAEEKSIDVVGIQMDDYIKEFTKSIWMIKQVV</sequence>
<dbReference type="InterPro" id="IPR009078">
    <property type="entry name" value="Ferritin-like_SF"/>
</dbReference>
<evidence type="ECO:0000313" key="5">
    <source>
        <dbReference type="Proteomes" id="UP000294743"/>
    </source>
</evidence>
<dbReference type="InterPro" id="IPR012347">
    <property type="entry name" value="Ferritin-like"/>
</dbReference>
<accession>A0A4R7ZRH3</accession>
<evidence type="ECO:0000313" key="4">
    <source>
        <dbReference type="EMBL" id="TDW20563.1"/>
    </source>
</evidence>
<dbReference type="GO" id="GO:0003677">
    <property type="term" value="F:DNA binding"/>
    <property type="evidence" value="ECO:0007669"/>
    <property type="project" value="UniProtKB-KW"/>
</dbReference>
<reference evidence="4 5" key="1">
    <citation type="submission" date="2019-03" db="EMBL/GenBank/DDBJ databases">
        <title>Genomic Encyclopedia of Type Strains, Phase IV (KMG-IV): sequencing the most valuable type-strain genomes for metagenomic binning, comparative biology and taxonomic classification.</title>
        <authorList>
            <person name="Goeker M."/>
        </authorList>
    </citation>
    <scope>NUCLEOTIDE SEQUENCE [LARGE SCALE GENOMIC DNA]</scope>
    <source>
        <strain evidence="4 5">DSM 28867</strain>
    </source>
</reference>
<protein>
    <submittedName>
        <fullName evidence="4">Starvation-inducible DNA-binding protein</fullName>
    </submittedName>
</protein>